<reference evidence="8" key="1">
    <citation type="submission" date="2018-05" db="EMBL/GenBank/DDBJ databases">
        <authorList>
            <person name="Lanie J.A."/>
            <person name="Ng W.-L."/>
            <person name="Kazmierczak K.M."/>
            <person name="Andrzejewski T.M."/>
            <person name="Davidsen T.M."/>
            <person name="Wayne K.J."/>
            <person name="Tettelin H."/>
            <person name="Glass J.I."/>
            <person name="Rusch D."/>
            <person name="Podicherti R."/>
            <person name="Tsui H.-C.T."/>
            <person name="Winkler M.E."/>
        </authorList>
    </citation>
    <scope>NUCLEOTIDE SEQUENCE</scope>
</reference>
<dbReference type="FunFam" id="1.10.540.10:FF:000001">
    <property type="entry name" value="Very long-chain-specific acyl-CoA dehydrogenase, mitochondrial"/>
    <property type="match status" value="1"/>
</dbReference>
<dbReference type="PANTHER" id="PTHR43884:SF9">
    <property type="entry name" value="COMPLEX I ASSEMBLY FACTOR ACAD9, MITOCHONDRIAL"/>
    <property type="match status" value="1"/>
</dbReference>
<dbReference type="AlphaFoldDB" id="A0A382MWW3"/>
<feature type="region of interest" description="Disordered" evidence="6">
    <location>
        <begin position="1"/>
        <end position="29"/>
    </location>
</feature>
<dbReference type="GO" id="GO:0003995">
    <property type="term" value="F:acyl-CoA dehydrogenase activity"/>
    <property type="evidence" value="ECO:0007669"/>
    <property type="project" value="TreeGrafter"/>
</dbReference>
<protein>
    <recommendedName>
        <fullName evidence="7">Acyl-CoA dehydrogenase/oxidase N-terminal domain-containing protein</fullName>
    </recommendedName>
</protein>
<proteinExistence type="inferred from homology"/>
<feature type="compositionally biased region" description="Polar residues" evidence="6">
    <location>
        <begin position="1"/>
        <end position="13"/>
    </location>
</feature>
<evidence type="ECO:0000256" key="5">
    <source>
        <dbReference type="ARBA" id="ARBA00023002"/>
    </source>
</evidence>
<accession>A0A382MWW3</accession>
<dbReference type="Pfam" id="PF02771">
    <property type="entry name" value="Acyl-CoA_dh_N"/>
    <property type="match status" value="1"/>
</dbReference>
<evidence type="ECO:0000256" key="6">
    <source>
        <dbReference type="SAM" id="MobiDB-lite"/>
    </source>
</evidence>
<keyword evidence="4" id="KW-0274">FAD</keyword>
<gene>
    <name evidence="8" type="ORF">METZ01_LOCUS306387</name>
</gene>
<keyword evidence="5" id="KW-0560">Oxidoreductase</keyword>
<feature type="compositionally biased region" description="Basic and acidic residues" evidence="6">
    <location>
        <begin position="18"/>
        <end position="29"/>
    </location>
</feature>
<feature type="domain" description="Acyl-CoA dehydrogenase/oxidase N-terminal" evidence="7">
    <location>
        <begin position="90"/>
        <end position="178"/>
    </location>
</feature>
<evidence type="ECO:0000256" key="1">
    <source>
        <dbReference type="ARBA" id="ARBA00001974"/>
    </source>
</evidence>
<evidence type="ECO:0000256" key="2">
    <source>
        <dbReference type="ARBA" id="ARBA00009347"/>
    </source>
</evidence>
<evidence type="ECO:0000256" key="3">
    <source>
        <dbReference type="ARBA" id="ARBA00022630"/>
    </source>
</evidence>
<dbReference type="PANTHER" id="PTHR43884">
    <property type="entry name" value="ACYL-COA DEHYDROGENASE"/>
    <property type="match status" value="1"/>
</dbReference>
<dbReference type="InterPro" id="IPR037069">
    <property type="entry name" value="AcylCoA_DH/ox_N_sf"/>
</dbReference>
<dbReference type="SUPFAM" id="SSF56645">
    <property type="entry name" value="Acyl-CoA dehydrogenase NM domain-like"/>
    <property type="match status" value="1"/>
</dbReference>
<dbReference type="InterPro" id="IPR009100">
    <property type="entry name" value="AcylCoA_DH/oxidase_NM_dom_sf"/>
</dbReference>
<dbReference type="EMBL" id="UINC01096549">
    <property type="protein sequence ID" value="SVC53533.1"/>
    <property type="molecule type" value="Genomic_DNA"/>
</dbReference>
<dbReference type="Gene3D" id="1.10.540.10">
    <property type="entry name" value="Acyl-CoA dehydrogenase/oxidase, N-terminal domain"/>
    <property type="match status" value="1"/>
</dbReference>
<evidence type="ECO:0000313" key="8">
    <source>
        <dbReference type="EMBL" id="SVC53533.1"/>
    </source>
</evidence>
<name>A0A382MWW3_9ZZZZ</name>
<feature type="non-terminal residue" evidence="8">
    <location>
        <position position="180"/>
    </location>
</feature>
<comment type="similarity">
    <text evidence="2">Belongs to the acyl-CoA dehydrogenase family.</text>
</comment>
<sequence length="180" mass="20167">MSSSTIETIRTSNPTPPLEREISEREARQVAEAAREKEWKLPSFVRELFLGRLRMDLIDPLPEPKHDDGERGEDFLRRFEDYLRSVDGDELDKVPGMPSEVHDALSKLGAFGMKIPREFGGLGFSQRTYTRALALCGTHSSTISVTLSAHQSIGVPQPLVLFGTDEQKEKYLPRLAKGAI</sequence>
<dbReference type="InterPro" id="IPR013786">
    <property type="entry name" value="AcylCoA_DH/ox_N"/>
</dbReference>
<keyword evidence="3" id="KW-0285">Flavoprotein</keyword>
<comment type="cofactor">
    <cofactor evidence="1">
        <name>FAD</name>
        <dbReference type="ChEBI" id="CHEBI:57692"/>
    </cofactor>
</comment>
<organism evidence="8">
    <name type="scientific">marine metagenome</name>
    <dbReference type="NCBI Taxonomy" id="408172"/>
    <lineage>
        <taxon>unclassified sequences</taxon>
        <taxon>metagenomes</taxon>
        <taxon>ecological metagenomes</taxon>
    </lineage>
</organism>
<dbReference type="GO" id="GO:0050660">
    <property type="term" value="F:flavin adenine dinucleotide binding"/>
    <property type="evidence" value="ECO:0007669"/>
    <property type="project" value="InterPro"/>
</dbReference>
<evidence type="ECO:0000259" key="7">
    <source>
        <dbReference type="Pfam" id="PF02771"/>
    </source>
</evidence>
<evidence type="ECO:0000256" key="4">
    <source>
        <dbReference type="ARBA" id="ARBA00022827"/>
    </source>
</evidence>